<dbReference type="PANTHER" id="PTHR21666:SF263">
    <property type="entry name" value="MUREIN HYDROLASE ACTIVATOR NLPD"/>
    <property type="match status" value="1"/>
</dbReference>
<dbReference type="GO" id="GO:0032153">
    <property type="term" value="C:cell division site"/>
    <property type="evidence" value="ECO:0007669"/>
    <property type="project" value="TreeGrafter"/>
</dbReference>
<dbReference type="RefSeq" id="WP_125972428.1">
    <property type="nucleotide sequence ID" value="NZ_CP034433.1"/>
</dbReference>
<dbReference type="SUPFAM" id="SSF54106">
    <property type="entry name" value="LysM domain"/>
    <property type="match status" value="1"/>
</dbReference>
<evidence type="ECO:0000256" key="2">
    <source>
        <dbReference type="SAM" id="SignalP"/>
    </source>
</evidence>
<sequence length="222" mass="23631">MPIHSIPLLCRFLPFLLLLSACGTAPIGEGMYQVKAGDTLYSIARNAGRSVGELQRLNQLNDNTIHVGQILNIGMGKPATPALDPVKTKPPATTPAPVSKPKTPAISLVWPNKGPVLRAFNGKSNKGINIGGAAGSPVYAAASGKVIYANQVRGYGKLLIIKHNKDYLTAYAHNRQILAKEGDNVKQGQSVAEMGNTGSDKVMLHFELRFKGVAINPAPYLP</sequence>
<comment type="similarity">
    <text evidence="1">Belongs to the E.coli NlpD/Haemophilus LppB family.</text>
</comment>
<dbReference type="Pfam" id="PF01551">
    <property type="entry name" value="Peptidase_M23"/>
    <property type="match status" value="1"/>
</dbReference>
<keyword evidence="2" id="KW-0732">Signal</keyword>
<feature type="signal peptide" evidence="2">
    <location>
        <begin position="1"/>
        <end position="25"/>
    </location>
</feature>
<keyword evidence="5" id="KW-1185">Reference proteome</keyword>
<organism evidence="4 5">
    <name type="scientific">Iodobacter ciconiae</name>
    <dbReference type="NCBI Taxonomy" id="2496266"/>
    <lineage>
        <taxon>Bacteria</taxon>
        <taxon>Pseudomonadati</taxon>
        <taxon>Pseudomonadota</taxon>
        <taxon>Betaproteobacteria</taxon>
        <taxon>Neisseriales</taxon>
        <taxon>Chitinibacteraceae</taxon>
        <taxon>Iodobacter</taxon>
    </lineage>
</organism>
<dbReference type="InterPro" id="IPR016047">
    <property type="entry name" value="M23ase_b-sheet_dom"/>
</dbReference>
<dbReference type="InterPro" id="IPR036779">
    <property type="entry name" value="LysM_dom_sf"/>
</dbReference>
<proteinExistence type="inferred from homology"/>
<dbReference type="CDD" id="cd12797">
    <property type="entry name" value="M23_peptidase"/>
    <property type="match status" value="1"/>
</dbReference>
<dbReference type="GO" id="GO:0004222">
    <property type="term" value="F:metalloendopeptidase activity"/>
    <property type="evidence" value="ECO:0007669"/>
    <property type="project" value="TreeGrafter"/>
</dbReference>
<reference evidence="4 5" key="1">
    <citation type="submission" date="2018-12" db="EMBL/GenBank/DDBJ databases">
        <title>Complete genome sequence of Iodobacter sp. H11R3.</title>
        <authorList>
            <person name="Bae J.-W."/>
        </authorList>
    </citation>
    <scope>NUCLEOTIDE SEQUENCE [LARGE SCALE GENOMIC DNA]</scope>
    <source>
        <strain evidence="4 5">H11R3</strain>
    </source>
</reference>
<dbReference type="SUPFAM" id="SSF51261">
    <property type="entry name" value="Duplicated hybrid motif"/>
    <property type="match status" value="1"/>
</dbReference>
<dbReference type="PROSITE" id="PS51782">
    <property type="entry name" value="LYSM"/>
    <property type="match status" value="1"/>
</dbReference>
<name>A0A3S8ZRN8_9NEIS</name>
<dbReference type="SMART" id="SM00257">
    <property type="entry name" value="LysM"/>
    <property type="match status" value="1"/>
</dbReference>
<dbReference type="AlphaFoldDB" id="A0A3S8ZRN8"/>
<evidence type="ECO:0000313" key="5">
    <source>
        <dbReference type="Proteomes" id="UP000282438"/>
    </source>
</evidence>
<dbReference type="InterPro" id="IPR011055">
    <property type="entry name" value="Dup_hybrid_motif"/>
</dbReference>
<dbReference type="KEGG" id="iod:EJO50_06095"/>
<dbReference type="InterPro" id="IPR050570">
    <property type="entry name" value="Cell_wall_metabolism_enzyme"/>
</dbReference>
<dbReference type="Pfam" id="PF01476">
    <property type="entry name" value="LysM"/>
    <property type="match status" value="1"/>
</dbReference>
<protein>
    <submittedName>
        <fullName evidence="4">LysM peptidoglycan-binding domain-containing protein</fullName>
    </submittedName>
</protein>
<dbReference type="EMBL" id="CP034433">
    <property type="protein sequence ID" value="AZN36085.1"/>
    <property type="molecule type" value="Genomic_DNA"/>
</dbReference>
<dbReference type="CDD" id="cd00118">
    <property type="entry name" value="LysM"/>
    <property type="match status" value="1"/>
</dbReference>
<dbReference type="PANTHER" id="PTHR21666">
    <property type="entry name" value="PEPTIDASE-RELATED"/>
    <property type="match status" value="1"/>
</dbReference>
<dbReference type="Proteomes" id="UP000282438">
    <property type="component" value="Chromosome"/>
</dbReference>
<dbReference type="Gene3D" id="3.10.350.10">
    <property type="entry name" value="LysM domain"/>
    <property type="match status" value="1"/>
</dbReference>
<feature type="domain" description="LysM" evidence="3">
    <location>
        <begin position="30"/>
        <end position="73"/>
    </location>
</feature>
<dbReference type="InterPro" id="IPR018392">
    <property type="entry name" value="LysM"/>
</dbReference>
<evidence type="ECO:0000256" key="1">
    <source>
        <dbReference type="ARBA" id="ARBA00038420"/>
    </source>
</evidence>
<dbReference type="GO" id="GO:0009279">
    <property type="term" value="C:cell outer membrane"/>
    <property type="evidence" value="ECO:0007669"/>
    <property type="project" value="TreeGrafter"/>
</dbReference>
<dbReference type="Gene3D" id="2.70.70.10">
    <property type="entry name" value="Glucose Permease (Domain IIA)"/>
    <property type="match status" value="1"/>
</dbReference>
<accession>A0A3S8ZRN8</accession>
<feature type="chain" id="PRO_5019146317" evidence="2">
    <location>
        <begin position="26"/>
        <end position="222"/>
    </location>
</feature>
<evidence type="ECO:0000259" key="3">
    <source>
        <dbReference type="PROSITE" id="PS51782"/>
    </source>
</evidence>
<dbReference type="OrthoDB" id="9795421at2"/>
<gene>
    <name evidence="4" type="ORF">EJO50_06095</name>
</gene>
<evidence type="ECO:0000313" key="4">
    <source>
        <dbReference type="EMBL" id="AZN36085.1"/>
    </source>
</evidence>